<evidence type="ECO:0000256" key="5">
    <source>
        <dbReference type="SAM" id="MobiDB-lite"/>
    </source>
</evidence>
<feature type="domain" description="FAD-binding PCMH-type" evidence="6">
    <location>
        <begin position="53"/>
        <end position="226"/>
    </location>
</feature>
<dbReference type="EMBL" id="JARIHO010000085">
    <property type="protein sequence ID" value="KAJ7308589.1"/>
    <property type="molecule type" value="Genomic_DNA"/>
</dbReference>
<dbReference type="AlphaFoldDB" id="A0AAD7EAV6"/>
<evidence type="ECO:0000256" key="1">
    <source>
        <dbReference type="ARBA" id="ARBA00005466"/>
    </source>
</evidence>
<proteinExistence type="inferred from homology"/>
<gene>
    <name evidence="7" type="ORF">DFH08DRAFT_900363</name>
</gene>
<keyword evidence="4" id="KW-0560">Oxidoreductase</keyword>
<accession>A0AAD7EAV6</accession>
<dbReference type="PROSITE" id="PS51387">
    <property type="entry name" value="FAD_PCMH"/>
    <property type="match status" value="1"/>
</dbReference>
<keyword evidence="3" id="KW-0274">FAD</keyword>
<dbReference type="InterPro" id="IPR050416">
    <property type="entry name" value="FAD-linked_Oxidoreductase"/>
</dbReference>
<evidence type="ECO:0000313" key="7">
    <source>
        <dbReference type="EMBL" id="KAJ7308589.1"/>
    </source>
</evidence>
<keyword evidence="8" id="KW-1185">Reference proteome</keyword>
<evidence type="ECO:0000313" key="8">
    <source>
        <dbReference type="Proteomes" id="UP001218218"/>
    </source>
</evidence>
<dbReference type="InterPro" id="IPR016169">
    <property type="entry name" value="FAD-bd_PCMH_sub2"/>
</dbReference>
<evidence type="ECO:0000259" key="6">
    <source>
        <dbReference type="PROSITE" id="PS51387"/>
    </source>
</evidence>
<dbReference type="Gene3D" id="3.40.462.20">
    <property type="match status" value="1"/>
</dbReference>
<organism evidence="7 8">
    <name type="scientific">Mycena albidolilacea</name>
    <dbReference type="NCBI Taxonomy" id="1033008"/>
    <lineage>
        <taxon>Eukaryota</taxon>
        <taxon>Fungi</taxon>
        <taxon>Dikarya</taxon>
        <taxon>Basidiomycota</taxon>
        <taxon>Agaricomycotina</taxon>
        <taxon>Agaricomycetes</taxon>
        <taxon>Agaricomycetidae</taxon>
        <taxon>Agaricales</taxon>
        <taxon>Marasmiineae</taxon>
        <taxon>Mycenaceae</taxon>
        <taxon>Mycena</taxon>
    </lineage>
</organism>
<dbReference type="InterPro" id="IPR036318">
    <property type="entry name" value="FAD-bd_PCMH-like_sf"/>
</dbReference>
<protein>
    <recommendedName>
        <fullName evidence="6">FAD-binding PCMH-type domain-containing protein</fullName>
    </recommendedName>
</protein>
<reference evidence="7" key="1">
    <citation type="submission" date="2023-03" db="EMBL/GenBank/DDBJ databases">
        <title>Massive genome expansion in bonnet fungi (Mycena s.s.) driven by repeated elements and novel gene families across ecological guilds.</title>
        <authorList>
            <consortium name="Lawrence Berkeley National Laboratory"/>
            <person name="Harder C.B."/>
            <person name="Miyauchi S."/>
            <person name="Viragh M."/>
            <person name="Kuo A."/>
            <person name="Thoen E."/>
            <person name="Andreopoulos B."/>
            <person name="Lu D."/>
            <person name="Skrede I."/>
            <person name="Drula E."/>
            <person name="Henrissat B."/>
            <person name="Morin E."/>
            <person name="Kohler A."/>
            <person name="Barry K."/>
            <person name="LaButti K."/>
            <person name="Morin E."/>
            <person name="Salamov A."/>
            <person name="Lipzen A."/>
            <person name="Mereny Z."/>
            <person name="Hegedus B."/>
            <person name="Baldrian P."/>
            <person name="Stursova M."/>
            <person name="Weitz H."/>
            <person name="Taylor A."/>
            <person name="Grigoriev I.V."/>
            <person name="Nagy L.G."/>
            <person name="Martin F."/>
            <person name="Kauserud H."/>
        </authorList>
    </citation>
    <scope>NUCLEOTIDE SEQUENCE</scope>
    <source>
        <strain evidence="7">CBHHK002</strain>
    </source>
</reference>
<name>A0AAD7EAV6_9AGAR</name>
<dbReference type="Gene3D" id="3.30.465.10">
    <property type="match status" value="1"/>
</dbReference>
<dbReference type="PANTHER" id="PTHR42973:SF17">
    <property type="entry name" value="OXIDASE, PUTATIVE (AFU_ORTHOLOGUE AFUA_6G14340)-RELATED"/>
    <property type="match status" value="1"/>
</dbReference>
<dbReference type="PROSITE" id="PS00862">
    <property type="entry name" value="OX2_COVAL_FAD"/>
    <property type="match status" value="1"/>
</dbReference>
<comment type="caution">
    <text evidence="7">The sequence shown here is derived from an EMBL/GenBank/DDBJ whole genome shotgun (WGS) entry which is preliminary data.</text>
</comment>
<dbReference type="Proteomes" id="UP001218218">
    <property type="component" value="Unassembled WGS sequence"/>
</dbReference>
<evidence type="ECO:0000256" key="3">
    <source>
        <dbReference type="ARBA" id="ARBA00022827"/>
    </source>
</evidence>
<feature type="compositionally biased region" description="Polar residues" evidence="5">
    <location>
        <begin position="482"/>
        <end position="499"/>
    </location>
</feature>
<sequence length="541" mass="57217">MGSSNSTLPPPSQPGSPLQVCLNDVFSLNPGGVSYPQDLLYQFSDVKPYNTAISVTPAAVTRPNTAEDVAKIVQCAAASSVKVQARSGGHSYGNYGIGGEDGAVVVDMVNFQQFSMDNSTWQATIGSGTLLADVTTRLHAAGGRAIAHGTCPQVGIGGHATIGGLGPISRQWGAALDHVLGVEIVLANGTITRANATYNSDILFAVKGAAASFGIVTEFVFMTRPEPPNAVIYSYKLLLRKHAALAPTFAAWQDIVADPALDRRLASQVIVFELGMIISGTYFGTRDEYNQLNFEARLTQHATAVSVSVVDDWLGVVGHWAETEALKVVGGIPGPFYSKSLTFKATTLIPMAGIQELFSYFDTADKGTLVWFAIFDVEGGAVNDVAQDATAYAHRDAQFYMQTYAVGVGALSAATGAFVTHMSDIVTGSMPGVQFGAYAGYVDPKLADGPRRYWGSNLPRLQRIKAAVDPGDVFHNPQSVSPVAGNGTTEPGGISTVSSAGGQGGARRKGMGMGKIDVGREYWVLWRGWLLRLLGPGYDEY</sequence>
<dbReference type="InterPro" id="IPR006093">
    <property type="entry name" value="Oxy_OxRdtase_FAD_BS"/>
</dbReference>
<dbReference type="GO" id="GO:0071949">
    <property type="term" value="F:FAD binding"/>
    <property type="evidence" value="ECO:0007669"/>
    <property type="project" value="InterPro"/>
</dbReference>
<feature type="region of interest" description="Disordered" evidence="5">
    <location>
        <begin position="482"/>
        <end position="510"/>
    </location>
</feature>
<evidence type="ECO:0000256" key="2">
    <source>
        <dbReference type="ARBA" id="ARBA00022630"/>
    </source>
</evidence>
<dbReference type="PANTHER" id="PTHR42973">
    <property type="entry name" value="BINDING OXIDOREDUCTASE, PUTATIVE (AFU_ORTHOLOGUE AFUA_1G17690)-RELATED"/>
    <property type="match status" value="1"/>
</dbReference>
<dbReference type="InterPro" id="IPR016166">
    <property type="entry name" value="FAD-bd_PCMH"/>
</dbReference>
<dbReference type="InterPro" id="IPR012951">
    <property type="entry name" value="BBE"/>
</dbReference>
<dbReference type="InterPro" id="IPR006094">
    <property type="entry name" value="Oxid_FAD_bind_N"/>
</dbReference>
<dbReference type="Pfam" id="PF08031">
    <property type="entry name" value="BBE"/>
    <property type="match status" value="1"/>
</dbReference>
<dbReference type="GO" id="GO:0016491">
    <property type="term" value="F:oxidoreductase activity"/>
    <property type="evidence" value="ECO:0007669"/>
    <property type="project" value="UniProtKB-KW"/>
</dbReference>
<keyword evidence="2" id="KW-0285">Flavoprotein</keyword>
<comment type="similarity">
    <text evidence="1">Belongs to the oxygen-dependent FAD-linked oxidoreductase family.</text>
</comment>
<evidence type="ECO:0000256" key="4">
    <source>
        <dbReference type="ARBA" id="ARBA00023002"/>
    </source>
</evidence>
<dbReference type="Pfam" id="PF01565">
    <property type="entry name" value="FAD_binding_4"/>
    <property type="match status" value="1"/>
</dbReference>
<dbReference type="SUPFAM" id="SSF56176">
    <property type="entry name" value="FAD-binding/transporter-associated domain-like"/>
    <property type="match status" value="1"/>
</dbReference>